<gene>
    <name evidence="2" type="ORF">ACFPVY_05470</name>
</gene>
<sequence length="1106" mass="121531">MKKKLQDSNLIKLKFSKSFGTKFYLILFAILFSFTASAQLSNFTLQVTKTDETCPGNGTLTFTSSNTTPGATINYKIFKLPNLVNEIANLSTNFLGGLSNGTYKIIATQSLSPNSNTQTQDIVINNSITPLDISLSNTNLICGNDGTITATIISGTAVSYEIISGPVTRPLQPANIFTALPPGTYQIRVYDNCGEASVETRTIFTLTPQMSVGSGSFPDIQLPSCNSITATHVLTSPNLSLHYPIQYQFTVYPPDGATPIIVNGTVTSGYPDEGLISQAIPFYHDQIYFYDLKVTDYCGVIFNVNNNLVNQKISLVLNLDDAPCDNHFLILNPSKYRGPYTVNFVSAPPGFNPALYNSTFPGNFFATEITFGEEANPLPMGNYTIQITDACGRTASQSITLEYVAVEPIVSAAQTGGCSSTTGNIKIELPNHDLASATIITAPAEYAPALPHNVSDHIVPNDGLQLVGVPVGTYTFILFDTCGNQYTAEAIITTSTNNDVGFNSRPDCEIGKGALRIRSAGSGLVSVIMTNAPSGFQNALPYDVSFNIGTNGILSMDSLPPGNYTFKTINGCGFTKNVTITVTGYTINIDNFELFPHCGSFDFFFNHNSNGLAGLSFWLQKFDPISNTWGHPQTNITYPEGTVPVGNNSLQLQNNITLYNLTYTGTFRILKRYETFQDGSISELKNCLTTLHEFTYTGILQINGLESVTCNGEISDVKVLVDGIPPFIFKIIEKNGQPFLIDNENDPVFTNLDPAVYKFEVTDNCGVVRTYEYDVALLPSPVYAHQPENYILCDDILNDGIETFTLSSLDSQILGNQSPIDFPVAYYDSASDADAETDQLPNVYSSGNQQIFARVNHPTNLSCFAITSVNLEVKQYPILNMRTEFNFCDNTNITVTADSGYDSYNWSDGQTGNTATFDQPGVYTLTFTKEYGNVICEATHQIEITQSNAPFISQIISTDWTDNSNIIEVLLENGIGDYEYSLDNIHFQTENTFYGLQTGAYTVYVKDKNGCGPDAIEDVFLLTYPKFFTPNGDGINDFWRIKFSMMEPNMQVYIFDRYGKLITGFGANDPGWDGTLNGYALPSTDYWFLVLRENGKEHRGHFSMKR</sequence>
<dbReference type="InterPro" id="IPR026341">
    <property type="entry name" value="T9SS_type_B"/>
</dbReference>
<accession>A0ABW1PKC9</accession>
<dbReference type="Proteomes" id="UP001596287">
    <property type="component" value="Unassembled WGS sequence"/>
</dbReference>
<name>A0ABW1PKC9_9FLAO</name>
<keyword evidence="1" id="KW-0732">Signal</keyword>
<protein>
    <submittedName>
        <fullName evidence="2">T9SS type B sorting domain-containing protein</fullName>
    </submittedName>
</protein>
<dbReference type="NCBIfam" id="TIGR04131">
    <property type="entry name" value="Bac_Flav_CTERM"/>
    <property type="match status" value="1"/>
</dbReference>
<evidence type="ECO:0000256" key="1">
    <source>
        <dbReference type="SAM" id="SignalP"/>
    </source>
</evidence>
<evidence type="ECO:0000313" key="2">
    <source>
        <dbReference type="EMBL" id="MFC6096088.1"/>
    </source>
</evidence>
<proteinExistence type="predicted"/>
<feature type="signal peptide" evidence="1">
    <location>
        <begin position="1"/>
        <end position="38"/>
    </location>
</feature>
<feature type="chain" id="PRO_5045260361" evidence="1">
    <location>
        <begin position="39"/>
        <end position="1106"/>
    </location>
</feature>
<dbReference type="EMBL" id="JBHSQB010000004">
    <property type="protein sequence ID" value="MFC6096088.1"/>
    <property type="molecule type" value="Genomic_DNA"/>
</dbReference>
<reference evidence="3" key="1">
    <citation type="journal article" date="2019" name="Int. J. Syst. Evol. Microbiol.">
        <title>The Global Catalogue of Microorganisms (GCM) 10K type strain sequencing project: providing services to taxonomists for standard genome sequencing and annotation.</title>
        <authorList>
            <consortium name="The Broad Institute Genomics Platform"/>
            <consortium name="The Broad Institute Genome Sequencing Center for Infectious Disease"/>
            <person name="Wu L."/>
            <person name="Ma J."/>
        </authorList>
    </citation>
    <scope>NUCLEOTIDE SEQUENCE [LARGE SCALE GENOMIC DNA]</scope>
    <source>
        <strain evidence="3">CCUG 49679</strain>
    </source>
</reference>
<organism evidence="2 3">
    <name type="scientific">Flavobacterium qiangtangense</name>
    <dbReference type="NCBI Taxonomy" id="1442595"/>
    <lineage>
        <taxon>Bacteria</taxon>
        <taxon>Pseudomonadati</taxon>
        <taxon>Bacteroidota</taxon>
        <taxon>Flavobacteriia</taxon>
        <taxon>Flavobacteriales</taxon>
        <taxon>Flavobacteriaceae</taxon>
        <taxon>Flavobacterium</taxon>
    </lineage>
</organism>
<dbReference type="Pfam" id="PF13585">
    <property type="entry name" value="CHU_C"/>
    <property type="match status" value="1"/>
</dbReference>
<comment type="caution">
    <text evidence="2">The sequence shown here is derived from an EMBL/GenBank/DDBJ whole genome shotgun (WGS) entry which is preliminary data.</text>
</comment>
<dbReference type="RefSeq" id="WP_379790933.1">
    <property type="nucleotide sequence ID" value="NZ_JBHSQB010000004.1"/>
</dbReference>
<keyword evidence="3" id="KW-1185">Reference proteome</keyword>
<evidence type="ECO:0000313" key="3">
    <source>
        <dbReference type="Proteomes" id="UP001596287"/>
    </source>
</evidence>